<protein>
    <submittedName>
        <fullName evidence="1">Uncharacterized protein</fullName>
    </submittedName>
</protein>
<evidence type="ECO:0000313" key="1">
    <source>
        <dbReference type="EMBL" id="JAH09918.1"/>
    </source>
</evidence>
<name>A0A0E9Q1C7_ANGAN</name>
<accession>A0A0E9Q1C7</accession>
<dbReference type="AlphaFoldDB" id="A0A0E9Q1C7"/>
<proteinExistence type="predicted"/>
<dbReference type="EMBL" id="GBXM01098659">
    <property type="protein sequence ID" value="JAH09918.1"/>
    <property type="molecule type" value="Transcribed_RNA"/>
</dbReference>
<sequence>MNERLSQKGWPEWHSILQPILGTPLFSPLFTLSLWVKRVSVELLCISSASIKTKIKIS</sequence>
<organism evidence="1">
    <name type="scientific">Anguilla anguilla</name>
    <name type="common">European freshwater eel</name>
    <name type="synonym">Muraena anguilla</name>
    <dbReference type="NCBI Taxonomy" id="7936"/>
    <lineage>
        <taxon>Eukaryota</taxon>
        <taxon>Metazoa</taxon>
        <taxon>Chordata</taxon>
        <taxon>Craniata</taxon>
        <taxon>Vertebrata</taxon>
        <taxon>Euteleostomi</taxon>
        <taxon>Actinopterygii</taxon>
        <taxon>Neopterygii</taxon>
        <taxon>Teleostei</taxon>
        <taxon>Anguilliformes</taxon>
        <taxon>Anguillidae</taxon>
        <taxon>Anguilla</taxon>
    </lineage>
</organism>
<reference evidence="1" key="1">
    <citation type="submission" date="2014-11" db="EMBL/GenBank/DDBJ databases">
        <authorList>
            <person name="Amaro Gonzalez C."/>
        </authorList>
    </citation>
    <scope>NUCLEOTIDE SEQUENCE</scope>
</reference>
<reference evidence="1" key="2">
    <citation type="journal article" date="2015" name="Fish Shellfish Immunol.">
        <title>Early steps in the European eel (Anguilla anguilla)-Vibrio vulnificus interaction in the gills: Role of the RtxA13 toxin.</title>
        <authorList>
            <person name="Callol A."/>
            <person name="Pajuelo D."/>
            <person name="Ebbesson L."/>
            <person name="Teles M."/>
            <person name="MacKenzie S."/>
            <person name="Amaro C."/>
        </authorList>
    </citation>
    <scope>NUCLEOTIDE SEQUENCE</scope>
</reference>